<organism evidence="10 11">
    <name type="scientific">Sclerotinia sclerotiorum (strain ATCC 18683 / 1980 / Ss-1)</name>
    <name type="common">White mold</name>
    <name type="synonym">Whetzelinia sclerotiorum</name>
    <dbReference type="NCBI Taxonomy" id="665079"/>
    <lineage>
        <taxon>Eukaryota</taxon>
        <taxon>Fungi</taxon>
        <taxon>Dikarya</taxon>
        <taxon>Ascomycota</taxon>
        <taxon>Pezizomycotina</taxon>
        <taxon>Leotiomycetes</taxon>
        <taxon>Helotiales</taxon>
        <taxon>Sclerotiniaceae</taxon>
        <taxon>Sclerotinia</taxon>
    </lineage>
</organism>
<evidence type="ECO:0000256" key="1">
    <source>
        <dbReference type="ARBA" id="ARBA00001798"/>
    </source>
</evidence>
<keyword evidence="7" id="KW-0833">Ubl conjugation pathway</keyword>
<evidence type="ECO:0000256" key="7">
    <source>
        <dbReference type="ARBA" id="ARBA00022786"/>
    </source>
</evidence>
<protein>
    <recommendedName>
        <fullName evidence="2">RBR-type E3 ubiquitin transferase</fullName>
        <ecNumber evidence="2">2.3.2.31</ecNumber>
    </recommendedName>
</protein>
<keyword evidence="8" id="KW-0862">Zinc</keyword>
<evidence type="ECO:0000259" key="9">
    <source>
        <dbReference type="PROSITE" id="PS51873"/>
    </source>
</evidence>
<dbReference type="GO" id="GO:0008270">
    <property type="term" value="F:zinc ion binding"/>
    <property type="evidence" value="ECO:0007669"/>
    <property type="project" value="UniProtKB-KW"/>
</dbReference>
<keyword evidence="4" id="KW-0479">Metal-binding</keyword>
<dbReference type="Gene3D" id="1.20.120.1750">
    <property type="match status" value="1"/>
</dbReference>
<evidence type="ECO:0000256" key="2">
    <source>
        <dbReference type="ARBA" id="ARBA00012251"/>
    </source>
</evidence>
<evidence type="ECO:0000313" key="10">
    <source>
        <dbReference type="EMBL" id="APA15475.1"/>
    </source>
</evidence>
<dbReference type="InterPro" id="IPR002867">
    <property type="entry name" value="IBR_dom"/>
</dbReference>
<evidence type="ECO:0000313" key="11">
    <source>
        <dbReference type="Proteomes" id="UP000177798"/>
    </source>
</evidence>
<dbReference type="EC" id="2.3.2.31" evidence="2"/>
<dbReference type="SUPFAM" id="SSF57850">
    <property type="entry name" value="RING/U-box"/>
    <property type="match status" value="2"/>
</dbReference>
<dbReference type="VEuPathDB" id="FungiDB:sscle_15g102450"/>
<dbReference type="EMBL" id="CP017828">
    <property type="protein sequence ID" value="APA15475.1"/>
    <property type="molecule type" value="Genomic_DNA"/>
</dbReference>
<evidence type="ECO:0000256" key="3">
    <source>
        <dbReference type="ARBA" id="ARBA00022679"/>
    </source>
</evidence>
<evidence type="ECO:0000256" key="5">
    <source>
        <dbReference type="ARBA" id="ARBA00022737"/>
    </source>
</evidence>
<keyword evidence="6" id="KW-0863">Zinc-finger</keyword>
<keyword evidence="3" id="KW-0808">Transferase</keyword>
<reference evidence="11" key="1">
    <citation type="journal article" date="2017" name="Genome Biol. Evol.">
        <title>The complete genome sequence of the phytopathogenic fungus Sclerotinia sclerotiorum reveals insights into the genome architecture of broad host range pathogens.</title>
        <authorList>
            <person name="Derbyshire M."/>
            <person name="Denton-Giles M."/>
            <person name="Hegedus D."/>
            <person name="Seifbarghy S."/>
            <person name="Rollins J."/>
            <person name="van Kan J."/>
            <person name="Seidl M.F."/>
            <person name="Faino L."/>
            <person name="Mbengue M."/>
            <person name="Navaud O."/>
            <person name="Raffaele S."/>
            <person name="Hammond-Kosack K."/>
            <person name="Heard S."/>
            <person name="Oliver R."/>
        </authorList>
    </citation>
    <scope>NUCLEOTIDE SEQUENCE [LARGE SCALE GENOMIC DNA]</scope>
    <source>
        <strain evidence="11">ATCC 18683 / 1980 / Ss-1</strain>
    </source>
</reference>
<dbReference type="Proteomes" id="UP000177798">
    <property type="component" value="Chromosome 15"/>
</dbReference>
<evidence type="ECO:0000256" key="6">
    <source>
        <dbReference type="ARBA" id="ARBA00022771"/>
    </source>
</evidence>
<dbReference type="PANTHER" id="PTHR11685">
    <property type="entry name" value="RBR FAMILY RING FINGER AND IBR DOMAIN-CONTAINING"/>
    <property type="match status" value="1"/>
</dbReference>
<feature type="domain" description="RING-type" evidence="9">
    <location>
        <begin position="184"/>
        <end position="376"/>
    </location>
</feature>
<keyword evidence="5" id="KW-0677">Repeat</keyword>
<accession>A0A1D9QKJ4</accession>
<gene>
    <name evidence="10" type="ORF">sscle_15g102450</name>
</gene>
<comment type="catalytic activity">
    <reaction evidence="1">
        <text>[E2 ubiquitin-conjugating enzyme]-S-ubiquitinyl-L-cysteine + [acceptor protein]-L-lysine = [E2 ubiquitin-conjugating enzyme]-L-cysteine + [acceptor protein]-N(6)-ubiquitinyl-L-lysine.</text>
        <dbReference type="EC" id="2.3.2.31"/>
    </reaction>
</comment>
<dbReference type="GO" id="GO:0016567">
    <property type="term" value="P:protein ubiquitination"/>
    <property type="evidence" value="ECO:0007669"/>
    <property type="project" value="InterPro"/>
</dbReference>
<sequence length="469" mass="53102">MDYILPGNYCFEGIDDESLKLIIQLQLEDIEYSSSKGKGRADGVSDISVAFNLQKEELEKTALFLSDQRMTRSIALAVQADGDVLTETVSRDDSSARDHAMALQLYRDPHLENITPEPPTITPPHTQILNEEVLQKLQILYISGVDSKDDNTAELDEKDGGSLADSLAESSTWAASRSVSSRTTSTTCVICRDEINFCDAARVPGSCRHEYCRACLEHLFHLSMSDESLFPPRCCNEPITVASVRLFLTIDIVSAFEKKKIEFETPNRIYCCSKPCSAFIHPSKIINKVATCDDCGRRTHTLCKLEAHLGDCSNDTALQEVLDLARDMGWQRCYSCWGMVELEHGCNRMKCRCGATFCYTCGQKWKTCRCPHWHEDQLLARATEIVNRRPGHQLLERPYQPIGQGSVTDAQIAIAAQNLRENHACEHKIWRKIKGTHQCETCHETFNWFIFTCYQCEIMACMRCRLNRL</sequence>
<dbReference type="OrthoDB" id="9977870at2759"/>
<evidence type="ECO:0000256" key="8">
    <source>
        <dbReference type="ARBA" id="ARBA00022833"/>
    </source>
</evidence>
<dbReference type="PROSITE" id="PS00518">
    <property type="entry name" value="ZF_RING_1"/>
    <property type="match status" value="1"/>
</dbReference>
<dbReference type="AlphaFoldDB" id="A0A1D9QKJ4"/>
<name>A0A1D9QKJ4_SCLS1</name>
<dbReference type="InterPro" id="IPR044066">
    <property type="entry name" value="TRIAD_supradom"/>
</dbReference>
<dbReference type="CDD" id="cd22584">
    <property type="entry name" value="Rcat_RBR_unk"/>
    <property type="match status" value="1"/>
</dbReference>
<evidence type="ECO:0000256" key="4">
    <source>
        <dbReference type="ARBA" id="ARBA00022723"/>
    </source>
</evidence>
<proteinExistence type="predicted"/>
<dbReference type="InterPro" id="IPR031127">
    <property type="entry name" value="E3_UB_ligase_RBR"/>
</dbReference>
<dbReference type="GO" id="GO:0061630">
    <property type="term" value="F:ubiquitin protein ligase activity"/>
    <property type="evidence" value="ECO:0007669"/>
    <property type="project" value="UniProtKB-EC"/>
</dbReference>
<dbReference type="InterPro" id="IPR017907">
    <property type="entry name" value="Znf_RING_CS"/>
</dbReference>
<dbReference type="PROSITE" id="PS51873">
    <property type="entry name" value="TRIAD"/>
    <property type="match status" value="1"/>
</dbReference>
<dbReference type="Pfam" id="PF01485">
    <property type="entry name" value="IBR"/>
    <property type="match status" value="1"/>
</dbReference>